<dbReference type="RefSeq" id="WP_269010187.1">
    <property type="nucleotide sequence ID" value="NZ_JAANOH010000003.1"/>
</dbReference>
<dbReference type="EMBL" id="JAANOH010000003">
    <property type="protein sequence ID" value="MCZ2475445.1"/>
    <property type="molecule type" value="Genomic_DNA"/>
</dbReference>
<dbReference type="Gene3D" id="3.40.50.720">
    <property type="entry name" value="NAD(P)-binding Rossmann-like Domain"/>
    <property type="match status" value="1"/>
</dbReference>
<dbReference type="Proteomes" id="UP001321186">
    <property type="component" value="Unassembled WGS sequence"/>
</dbReference>
<reference evidence="1 2" key="1">
    <citation type="submission" date="2020-03" db="EMBL/GenBank/DDBJ databases">
        <authorList>
            <person name="Pitt A."/>
            <person name="Hahn M.W."/>
        </authorList>
    </citation>
    <scope>NUCLEOTIDE SEQUENCE [LARGE SCALE GENOMIC DNA]</scope>
    <source>
        <strain evidence="1 2">5A-MARBSE</strain>
    </source>
</reference>
<protein>
    <recommendedName>
        <fullName evidence="3">TOMM leader peptide-binding protein</fullName>
    </recommendedName>
</protein>
<proteinExistence type="predicted"/>
<comment type="caution">
    <text evidence="1">The sequence shown here is derived from an EMBL/GenBank/DDBJ whole genome shotgun (WGS) entry which is preliminary data.</text>
</comment>
<evidence type="ECO:0000313" key="1">
    <source>
        <dbReference type="EMBL" id="MCZ2475445.1"/>
    </source>
</evidence>
<evidence type="ECO:0000313" key="2">
    <source>
        <dbReference type="Proteomes" id="UP001321186"/>
    </source>
</evidence>
<sequence>MKTTIPHQAIFCGPDTLYIVNGDQNLIEIHGESTPMIKEILKGIHQKISLESIYESHQAEFGHDNETFQELISWMKEKQVILQSKNTHTIKIHVLIDAKFSDQSTSLISSLNEISQKSVEYTLEDNIKAADLILFWGSLFTHRNRIKDLAQLSYEAKIPLLYVDIDSSSFTLGPIFSPELLSPCLNCYADRKQVQLKNPKAFSILQKKQNYEYIYTPLVKNKKYFTALVNFIHEELHQFILSGFTYSPLIGQSFVMTGSPIEVQKFNILKVPHCPICSQRNQSMTFNI</sequence>
<accession>A0ABT4JGM9</accession>
<gene>
    <name evidence="1" type="ORF">G9H61_08310</name>
</gene>
<organism evidence="1 2">
    <name type="scientific">Aquirufa ecclesiirivi</name>
    <dbReference type="NCBI Taxonomy" id="2715124"/>
    <lineage>
        <taxon>Bacteria</taxon>
        <taxon>Pseudomonadati</taxon>
        <taxon>Bacteroidota</taxon>
        <taxon>Cytophagia</taxon>
        <taxon>Cytophagales</taxon>
        <taxon>Flectobacillaceae</taxon>
        <taxon>Aquirufa</taxon>
    </lineage>
</organism>
<name>A0ABT4JGM9_9BACT</name>
<evidence type="ECO:0008006" key="3">
    <source>
        <dbReference type="Google" id="ProtNLM"/>
    </source>
</evidence>
<keyword evidence="2" id="KW-1185">Reference proteome</keyword>